<dbReference type="InterPro" id="IPR023201">
    <property type="entry name" value="SecY_dom_sf"/>
</dbReference>
<feature type="transmembrane region" description="Helical" evidence="10">
    <location>
        <begin position="180"/>
        <end position="199"/>
    </location>
</feature>
<comment type="subunit">
    <text evidence="10">Component of the Sec protein translocase complex. Heterotrimer consisting of alpha (SecY), beta (SecG) and gamma (SecE) subunits. The heterotrimers can form oligomers, although 1 heterotrimer is thought to be able to translocate proteins. Interacts with the ribosome. May interact with SecDF, and other proteins may be involved.</text>
</comment>
<dbReference type="InterPro" id="IPR030659">
    <property type="entry name" value="SecY_CS"/>
</dbReference>
<evidence type="ECO:0000256" key="13">
    <source>
        <dbReference type="RuleBase" id="RU004349"/>
    </source>
</evidence>
<dbReference type="KEGG" id="mtp:Mthe_1705"/>
<comment type="subcellular location">
    <subcellularLocation>
        <location evidence="10">Cell membrane</location>
        <topology evidence="10">Multi-pass membrane protein</topology>
    </subcellularLocation>
    <subcellularLocation>
        <location evidence="1">Endomembrane system</location>
        <topology evidence="1">Multi-pass membrane protein</topology>
    </subcellularLocation>
    <subcellularLocation>
        <location evidence="12">Membrane</location>
        <topology evidence="12">Multi-pass membrane protein</topology>
    </subcellularLocation>
</comment>
<dbReference type="InterPro" id="IPR019561">
    <property type="entry name" value="Translocon_Sec61/SecY_plug_dom"/>
</dbReference>
<dbReference type="PROSITE" id="PS00756">
    <property type="entry name" value="SECY_2"/>
    <property type="match status" value="1"/>
</dbReference>
<feature type="transmembrane region" description="Helical" evidence="10">
    <location>
        <begin position="119"/>
        <end position="139"/>
    </location>
</feature>
<dbReference type="PANTHER" id="PTHR10906">
    <property type="entry name" value="SECY/SEC61-ALPHA FAMILY MEMBER"/>
    <property type="match status" value="1"/>
</dbReference>
<feature type="transmembrane region" description="Helical" evidence="10">
    <location>
        <begin position="73"/>
        <end position="99"/>
    </location>
</feature>
<dbReference type="Pfam" id="PF00344">
    <property type="entry name" value="SecY"/>
    <property type="match status" value="1"/>
</dbReference>
<evidence type="ECO:0000313" key="15">
    <source>
        <dbReference type="EMBL" id="ABK15471.1"/>
    </source>
</evidence>
<feature type="transmembrane region" description="Helical" evidence="10">
    <location>
        <begin position="242"/>
        <end position="265"/>
    </location>
</feature>
<dbReference type="GO" id="GO:0065002">
    <property type="term" value="P:intracellular protein transmembrane transport"/>
    <property type="evidence" value="ECO:0007669"/>
    <property type="project" value="UniProtKB-UniRule"/>
</dbReference>
<evidence type="ECO:0000256" key="8">
    <source>
        <dbReference type="ARBA" id="ARBA00023010"/>
    </source>
</evidence>
<gene>
    <name evidence="10" type="primary">secY</name>
    <name evidence="15" type="ordered locus">Mthe_1705</name>
</gene>
<dbReference type="AlphaFoldDB" id="A0B9U7"/>
<dbReference type="STRING" id="349307.Mthe_1705"/>
<comment type="function">
    <text evidence="10 11">The central subunit of the protein translocation channel SecYEG. Consists of two halves formed by TMs 1-5 and 6-10. These two domains form a lateral gate at the front which open onto the bilayer between TMs 2 and 7, and are clamped together by SecE at the back. The channel is closed by both a pore ring composed of hydrophobic SecY resides and a short helix (helix 2A) on the extracellular side of the membrane which forms a plug. The plug probably moves laterally to allow the channel to open. The ring and the pore may move independently.</text>
</comment>
<dbReference type="HAMAP" id="MF_01465">
    <property type="entry name" value="SecY"/>
    <property type="match status" value="1"/>
</dbReference>
<dbReference type="EMBL" id="CP000477">
    <property type="protein sequence ID" value="ABK15471.1"/>
    <property type="molecule type" value="Genomic_DNA"/>
</dbReference>
<evidence type="ECO:0000256" key="1">
    <source>
        <dbReference type="ARBA" id="ARBA00004127"/>
    </source>
</evidence>
<organism evidence="15 16">
    <name type="scientific">Methanothrix thermoacetophila (strain DSM 6194 / JCM 14653 / NBRC 101360 / PT)</name>
    <name type="common">Methanosaeta thermophila</name>
    <dbReference type="NCBI Taxonomy" id="349307"/>
    <lineage>
        <taxon>Archaea</taxon>
        <taxon>Methanobacteriati</taxon>
        <taxon>Methanobacteriota</taxon>
        <taxon>Stenosarchaea group</taxon>
        <taxon>Methanomicrobia</taxon>
        <taxon>Methanotrichales</taxon>
        <taxon>Methanotrichaceae</taxon>
        <taxon>Methanothrix</taxon>
    </lineage>
</organism>
<keyword evidence="9 10" id="KW-0472">Membrane</keyword>
<dbReference type="Gene3D" id="1.10.3370.10">
    <property type="entry name" value="SecY subunit domain"/>
    <property type="match status" value="1"/>
</dbReference>
<dbReference type="OrthoDB" id="371914at2157"/>
<keyword evidence="8 10" id="KW-0811">Translocation</keyword>
<dbReference type="HOGENOM" id="CLU_031763_3_0_2"/>
<keyword evidence="6 10" id="KW-0653">Protein transport</keyword>
<feature type="transmembrane region" description="Helical" evidence="10">
    <location>
        <begin position="470"/>
        <end position="489"/>
    </location>
</feature>
<keyword evidence="7 10" id="KW-1133">Transmembrane helix</keyword>
<evidence type="ECO:0000313" key="16">
    <source>
        <dbReference type="Proteomes" id="UP000000674"/>
    </source>
</evidence>
<accession>A0B9U7</accession>
<proteinExistence type="inferred from homology"/>
<dbReference type="InterPro" id="IPR002208">
    <property type="entry name" value="SecY/SEC61-alpha"/>
</dbReference>
<feature type="domain" description="Translocon Sec61/SecY plug" evidence="14">
    <location>
        <begin position="41"/>
        <end position="74"/>
    </location>
</feature>
<keyword evidence="5 10" id="KW-0812">Transmembrane</keyword>
<dbReference type="PRINTS" id="PR00303">
    <property type="entry name" value="SECYTRNLCASE"/>
</dbReference>
<evidence type="ECO:0000256" key="7">
    <source>
        <dbReference type="ARBA" id="ARBA00022989"/>
    </source>
</evidence>
<name>A0B9U7_METTP</name>
<feature type="transmembrane region" description="Helical" evidence="10">
    <location>
        <begin position="286"/>
        <end position="304"/>
    </location>
</feature>
<sequence>MNQQSFFYAIEPFVRRLPAVERPAGHVHFKRKLGWTVGILLLYFVLSNIPLFGLSKHSIDLFGYYRAFFAGSFGSLMLLGIGPIVTASIVLQLLVGAEIIKLNLRDPRDQAIFQGTQKALVFVMIVVEALPQITGGYLLPDQALATSLGVSLSIISLIIFLQVCLGGVLILYMDEVVSKWGIGSGVGLFIVAGVSQQLVTGLFNWATGDGGLPIGIVPKWISIIRLGLIGLDEIFTAEGLKFIFVTGGLLALISTVGIILLVVLVESTRIEIPLAHSRVRGARGRFPVKLVYASVLPMILVRALQANIEMLGALLTAKLGTVTTAETTAEGVRIVYTGYQSWLGTFLSSAKFDAATGAPISATSPQPVSGLMYYLSPIHGPSDWIPSMVSQSTPGLVELGINPIAGWQIWLHLLTDTAFLIIGGIIFAIFWIETTGMGAKSIAAKIHASGLQIPGYRRSPVSIERLMERYIPKVTVIGGAIIGLLTVIASLLGTLGGAGGTGLLLAVSIMYRLYEQIASEQIQEMYPMMQRIFGESA</sequence>
<evidence type="ECO:0000256" key="12">
    <source>
        <dbReference type="RuleBase" id="RU003484"/>
    </source>
</evidence>
<keyword evidence="16" id="KW-1185">Reference proteome</keyword>
<comment type="similarity">
    <text evidence="2 10 13">Belongs to the SecY/SEC61-alpha family.</text>
</comment>
<dbReference type="SUPFAM" id="SSF103491">
    <property type="entry name" value="Preprotein translocase SecY subunit"/>
    <property type="match status" value="1"/>
</dbReference>
<evidence type="ECO:0000256" key="3">
    <source>
        <dbReference type="ARBA" id="ARBA00022448"/>
    </source>
</evidence>
<dbReference type="GeneID" id="4462665"/>
<reference evidence="15 16" key="1">
    <citation type="submission" date="2006-10" db="EMBL/GenBank/DDBJ databases">
        <title>Complete sequence of Methanosaeta thermophila PT.</title>
        <authorList>
            <consortium name="US DOE Joint Genome Institute"/>
            <person name="Copeland A."/>
            <person name="Lucas S."/>
            <person name="Lapidus A."/>
            <person name="Barry K."/>
            <person name="Detter J.C."/>
            <person name="Glavina del Rio T."/>
            <person name="Hammon N."/>
            <person name="Israni S."/>
            <person name="Pitluck S."/>
            <person name="Chain P."/>
            <person name="Malfatti S."/>
            <person name="Shin M."/>
            <person name="Vergez L."/>
            <person name="Schmutz J."/>
            <person name="Larimer F."/>
            <person name="Land M."/>
            <person name="Hauser L."/>
            <person name="Kyrpides N."/>
            <person name="Kim E."/>
            <person name="Smith K.S."/>
            <person name="Ingram-Smith C."/>
            <person name="Richardson P."/>
        </authorList>
    </citation>
    <scope>NUCLEOTIDE SEQUENCE [LARGE SCALE GENOMIC DNA]</scope>
    <source>
        <strain evidence="16">DSM 6194 / JCM 14653 / NBRC 101360 / PT</strain>
    </source>
</reference>
<keyword evidence="4 10" id="KW-1003">Cell membrane</keyword>
<dbReference type="GO" id="GO:0012505">
    <property type="term" value="C:endomembrane system"/>
    <property type="evidence" value="ECO:0007669"/>
    <property type="project" value="UniProtKB-SubCell"/>
</dbReference>
<keyword evidence="3 10" id="KW-0813">Transport</keyword>
<feature type="transmembrane region" description="Helical" evidence="10">
    <location>
        <begin position="409"/>
        <end position="432"/>
    </location>
</feature>
<dbReference type="NCBIfam" id="TIGR00967">
    <property type="entry name" value="3a0501s007"/>
    <property type="match status" value="1"/>
</dbReference>
<dbReference type="GO" id="GO:0006605">
    <property type="term" value="P:protein targeting"/>
    <property type="evidence" value="ECO:0007669"/>
    <property type="project" value="UniProtKB-UniRule"/>
</dbReference>
<dbReference type="Pfam" id="PF10559">
    <property type="entry name" value="Plug_translocon"/>
    <property type="match status" value="1"/>
</dbReference>
<evidence type="ECO:0000256" key="4">
    <source>
        <dbReference type="ARBA" id="ARBA00022475"/>
    </source>
</evidence>
<feature type="transmembrane region" description="Helical" evidence="10">
    <location>
        <begin position="33"/>
        <end position="53"/>
    </location>
</feature>
<evidence type="ECO:0000256" key="11">
    <source>
        <dbReference type="RuleBase" id="RU000537"/>
    </source>
</evidence>
<evidence type="ECO:0000256" key="6">
    <source>
        <dbReference type="ARBA" id="ARBA00022927"/>
    </source>
</evidence>
<dbReference type="Proteomes" id="UP000000674">
    <property type="component" value="Chromosome"/>
</dbReference>
<dbReference type="InterPro" id="IPR026593">
    <property type="entry name" value="SecY"/>
</dbReference>
<protein>
    <recommendedName>
        <fullName evidence="10 11">Protein translocase subunit SecY</fullName>
    </recommendedName>
    <alternativeName>
        <fullName evidence="10">Protein transport protein SEC61 subunit alpha homolog</fullName>
    </alternativeName>
</protein>
<feature type="transmembrane region" description="Helical" evidence="10">
    <location>
        <begin position="151"/>
        <end position="173"/>
    </location>
</feature>
<evidence type="ECO:0000256" key="9">
    <source>
        <dbReference type="ARBA" id="ARBA00023136"/>
    </source>
</evidence>
<dbReference type="GO" id="GO:0005886">
    <property type="term" value="C:plasma membrane"/>
    <property type="evidence" value="ECO:0007669"/>
    <property type="project" value="UniProtKB-SubCell"/>
</dbReference>
<evidence type="ECO:0000256" key="5">
    <source>
        <dbReference type="ARBA" id="ARBA00022692"/>
    </source>
</evidence>
<dbReference type="PROSITE" id="PS00755">
    <property type="entry name" value="SECY_1"/>
    <property type="match status" value="1"/>
</dbReference>
<comment type="caution">
    <text evidence="10">Lacks conserved residue(s) required for the propagation of feature annotation.</text>
</comment>
<dbReference type="NCBIfam" id="NF006341">
    <property type="entry name" value="PRK08568.1-5"/>
    <property type="match status" value="1"/>
</dbReference>
<evidence type="ECO:0000259" key="14">
    <source>
        <dbReference type="Pfam" id="PF10559"/>
    </source>
</evidence>
<evidence type="ECO:0000256" key="2">
    <source>
        <dbReference type="ARBA" id="ARBA00005751"/>
    </source>
</evidence>
<dbReference type="RefSeq" id="WP_011696849.1">
    <property type="nucleotide sequence ID" value="NC_008553.1"/>
</dbReference>
<evidence type="ECO:0000256" key="10">
    <source>
        <dbReference type="HAMAP-Rule" id="MF_01465"/>
    </source>
</evidence>